<evidence type="ECO:0000313" key="1">
    <source>
        <dbReference type="EMBL" id="CAF1153888.1"/>
    </source>
</evidence>
<comment type="caution">
    <text evidence="1">The sequence shown here is derived from an EMBL/GenBank/DDBJ whole genome shotgun (WGS) entry which is preliminary data.</text>
</comment>
<organism evidence="1 2">
    <name type="scientific">Brachionus calyciflorus</name>
    <dbReference type="NCBI Taxonomy" id="104777"/>
    <lineage>
        <taxon>Eukaryota</taxon>
        <taxon>Metazoa</taxon>
        <taxon>Spiralia</taxon>
        <taxon>Gnathifera</taxon>
        <taxon>Rotifera</taxon>
        <taxon>Eurotatoria</taxon>
        <taxon>Monogononta</taxon>
        <taxon>Pseudotrocha</taxon>
        <taxon>Ploima</taxon>
        <taxon>Brachionidae</taxon>
        <taxon>Brachionus</taxon>
    </lineage>
</organism>
<reference evidence="1" key="1">
    <citation type="submission" date="2021-02" db="EMBL/GenBank/DDBJ databases">
        <authorList>
            <person name="Nowell W R."/>
        </authorList>
    </citation>
    <scope>NUCLEOTIDE SEQUENCE</scope>
    <source>
        <strain evidence="1">Ploen Becks lab</strain>
    </source>
</reference>
<dbReference type="EMBL" id="CAJNOC010012482">
    <property type="protein sequence ID" value="CAF1153888.1"/>
    <property type="molecule type" value="Genomic_DNA"/>
</dbReference>
<proteinExistence type="predicted"/>
<evidence type="ECO:0008006" key="3">
    <source>
        <dbReference type="Google" id="ProtNLM"/>
    </source>
</evidence>
<name>A0A814T5X4_9BILA</name>
<dbReference type="Pfam" id="PF13855">
    <property type="entry name" value="LRR_8"/>
    <property type="match status" value="1"/>
</dbReference>
<dbReference type="Proteomes" id="UP000663879">
    <property type="component" value="Unassembled WGS sequence"/>
</dbReference>
<dbReference type="SUPFAM" id="SSF52058">
    <property type="entry name" value="L domain-like"/>
    <property type="match status" value="1"/>
</dbReference>
<sequence length="82" mass="9356">ILESTHIKCENLDVDLLKGLHNLEELGFEFSRLKELDPKMLAGLTNLKSLSVNENELNDGQKEILEKEFPGIIQFKAFEIVD</sequence>
<evidence type="ECO:0000313" key="2">
    <source>
        <dbReference type="Proteomes" id="UP000663879"/>
    </source>
</evidence>
<accession>A0A814T5X4</accession>
<keyword evidence="2" id="KW-1185">Reference proteome</keyword>
<gene>
    <name evidence="1" type="ORF">OXX778_LOCUS23392</name>
</gene>
<dbReference type="OrthoDB" id="676979at2759"/>
<dbReference type="InterPro" id="IPR001611">
    <property type="entry name" value="Leu-rich_rpt"/>
</dbReference>
<dbReference type="Gene3D" id="3.80.10.10">
    <property type="entry name" value="Ribonuclease Inhibitor"/>
    <property type="match status" value="1"/>
</dbReference>
<protein>
    <recommendedName>
        <fullName evidence="3">Leucine-rich repeat domain-containing protein</fullName>
    </recommendedName>
</protein>
<dbReference type="AlphaFoldDB" id="A0A814T5X4"/>
<dbReference type="InterPro" id="IPR032675">
    <property type="entry name" value="LRR_dom_sf"/>
</dbReference>
<feature type="non-terminal residue" evidence="1">
    <location>
        <position position="1"/>
    </location>
</feature>